<evidence type="ECO:0000259" key="6">
    <source>
        <dbReference type="Pfam" id="PF01957"/>
    </source>
</evidence>
<dbReference type="Gene3D" id="2.40.50.140">
    <property type="entry name" value="Nucleic acid-binding proteins"/>
    <property type="match status" value="1"/>
</dbReference>
<reference evidence="7 8" key="1">
    <citation type="submission" date="2012-06" db="EMBL/GenBank/DDBJ databases">
        <title>Finished chromosome of genome of Crinalium epipsammum PCC 9333.</title>
        <authorList>
            <consortium name="US DOE Joint Genome Institute"/>
            <person name="Gugger M."/>
            <person name="Coursin T."/>
            <person name="Rippka R."/>
            <person name="Tandeau De Marsac N."/>
            <person name="Huntemann M."/>
            <person name="Wei C.-L."/>
            <person name="Han J."/>
            <person name="Detter J.C."/>
            <person name="Han C."/>
            <person name="Tapia R."/>
            <person name="Davenport K."/>
            <person name="Daligault H."/>
            <person name="Erkkila T."/>
            <person name="Gu W."/>
            <person name="Munk A.C.C."/>
            <person name="Teshima H."/>
            <person name="Xu Y."/>
            <person name="Chain P."/>
            <person name="Chen A."/>
            <person name="Krypides N."/>
            <person name="Mavromatis K."/>
            <person name="Markowitz V."/>
            <person name="Szeto E."/>
            <person name="Ivanova N."/>
            <person name="Mikhailova N."/>
            <person name="Ovchinnikova G."/>
            <person name="Pagani I."/>
            <person name="Pati A."/>
            <person name="Goodwin L."/>
            <person name="Peters L."/>
            <person name="Pitluck S."/>
            <person name="Woyke T."/>
            <person name="Kerfeld C."/>
        </authorList>
    </citation>
    <scope>NUCLEOTIDE SEQUENCE [LARGE SCALE GENOMIC DNA]</scope>
    <source>
        <strain evidence="7 8">PCC 9333</strain>
    </source>
</reference>
<dbReference type="SUPFAM" id="SSF141322">
    <property type="entry name" value="NfeD domain-like"/>
    <property type="match status" value="1"/>
</dbReference>
<dbReference type="KEGG" id="cep:Cri9333_1891"/>
<dbReference type="InterPro" id="IPR052165">
    <property type="entry name" value="Membrane_assoc_protease"/>
</dbReference>
<keyword evidence="2 5" id="KW-0812">Transmembrane</keyword>
<feature type="transmembrane region" description="Helical" evidence="5">
    <location>
        <begin position="75"/>
        <end position="93"/>
    </location>
</feature>
<evidence type="ECO:0000313" key="7">
    <source>
        <dbReference type="EMBL" id="AFZ12774.1"/>
    </source>
</evidence>
<gene>
    <name evidence="7" type="ORF">Cri9333_1891</name>
</gene>
<accession>K9VZ08</accession>
<feature type="transmembrane region" description="Helical" evidence="5">
    <location>
        <begin position="6"/>
        <end position="26"/>
    </location>
</feature>
<keyword evidence="8" id="KW-1185">Reference proteome</keyword>
<feature type="domain" description="NfeD-like C-terminal" evidence="6">
    <location>
        <begin position="111"/>
        <end position="162"/>
    </location>
</feature>
<sequence length="168" mass="18267">MPTFGFFYPLSYLLHPPLIMSTAFFLQVHPTVFWLAVGALLCLLEVVVPTAFTAFMMGISALLVALIARLLPSQIALQVVIWLGLSVGFIVLTHRLMPKRKISSISDATEAETITEILPEQPGRVLYEGGSWRAVCGDNSAIAPGQKVYVVGRQGTTLVVVPKNLLDS</sequence>
<evidence type="ECO:0000256" key="5">
    <source>
        <dbReference type="SAM" id="Phobius"/>
    </source>
</evidence>
<dbReference type="PANTHER" id="PTHR33507">
    <property type="entry name" value="INNER MEMBRANE PROTEIN YBBJ"/>
    <property type="match status" value="1"/>
</dbReference>
<protein>
    <recommendedName>
        <fullName evidence="6">NfeD-like C-terminal domain-containing protein</fullName>
    </recommendedName>
</protein>
<name>K9VZ08_9CYAN</name>
<dbReference type="EMBL" id="CP003620">
    <property type="protein sequence ID" value="AFZ12774.1"/>
    <property type="molecule type" value="Genomic_DNA"/>
</dbReference>
<dbReference type="GO" id="GO:0005886">
    <property type="term" value="C:plasma membrane"/>
    <property type="evidence" value="ECO:0007669"/>
    <property type="project" value="TreeGrafter"/>
</dbReference>
<keyword evidence="4 5" id="KW-0472">Membrane</keyword>
<evidence type="ECO:0000313" key="8">
    <source>
        <dbReference type="Proteomes" id="UP000010472"/>
    </source>
</evidence>
<dbReference type="HOGENOM" id="CLU_116732_1_0_3"/>
<dbReference type="AlphaFoldDB" id="K9VZ08"/>
<evidence type="ECO:0000256" key="2">
    <source>
        <dbReference type="ARBA" id="ARBA00022692"/>
    </source>
</evidence>
<evidence type="ECO:0000256" key="1">
    <source>
        <dbReference type="ARBA" id="ARBA00004141"/>
    </source>
</evidence>
<dbReference type="eggNOG" id="COG1585">
    <property type="taxonomic scope" value="Bacteria"/>
</dbReference>
<dbReference type="InterPro" id="IPR002810">
    <property type="entry name" value="NfeD-like_C"/>
</dbReference>
<dbReference type="STRING" id="1173022.Cri9333_1891"/>
<feature type="transmembrane region" description="Helical" evidence="5">
    <location>
        <begin position="33"/>
        <end position="63"/>
    </location>
</feature>
<dbReference type="Proteomes" id="UP000010472">
    <property type="component" value="Chromosome"/>
</dbReference>
<dbReference type="Pfam" id="PF01957">
    <property type="entry name" value="NfeD"/>
    <property type="match status" value="1"/>
</dbReference>
<evidence type="ECO:0000256" key="3">
    <source>
        <dbReference type="ARBA" id="ARBA00022989"/>
    </source>
</evidence>
<keyword evidence="3 5" id="KW-1133">Transmembrane helix</keyword>
<dbReference type="InterPro" id="IPR012340">
    <property type="entry name" value="NA-bd_OB-fold"/>
</dbReference>
<organism evidence="7 8">
    <name type="scientific">Crinalium epipsammum PCC 9333</name>
    <dbReference type="NCBI Taxonomy" id="1173022"/>
    <lineage>
        <taxon>Bacteria</taxon>
        <taxon>Bacillati</taxon>
        <taxon>Cyanobacteriota</taxon>
        <taxon>Cyanophyceae</taxon>
        <taxon>Gomontiellales</taxon>
        <taxon>Gomontiellaceae</taxon>
        <taxon>Crinalium</taxon>
    </lineage>
</organism>
<dbReference type="PANTHER" id="PTHR33507:SF3">
    <property type="entry name" value="INNER MEMBRANE PROTEIN YBBJ"/>
    <property type="match status" value="1"/>
</dbReference>
<evidence type="ECO:0000256" key="4">
    <source>
        <dbReference type="ARBA" id="ARBA00023136"/>
    </source>
</evidence>
<comment type="subcellular location">
    <subcellularLocation>
        <location evidence="1">Membrane</location>
        <topology evidence="1">Multi-pass membrane protein</topology>
    </subcellularLocation>
</comment>
<proteinExistence type="predicted"/>